<evidence type="ECO:0000313" key="2">
    <source>
        <dbReference type="EMBL" id="KAF4754648.1"/>
    </source>
</evidence>
<protein>
    <submittedName>
        <fullName evidence="2">Uncharacterized protein</fullName>
    </submittedName>
</protein>
<proteinExistence type="predicted"/>
<sequence length="165" mass="18730">AWFESKENLRIFETVLASKPITGYDWEKTKRVLQETLRELVPRKPKEGEWFNLLDPKVVGAIEGKRKSWKRVLADPSEENRRRYVEARNLAKATVREVKEAYLVKECGKVEHEARSGTFLKTAKLEVPDTPPSRDEIKIAIANLPNNKATGEDGLPGEVFKAGGE</sequence>
<feature type="non-terminal residue" evidence="2">
    <location>
        <position position="1"/>
    </location>
</feature>
<reference evidence="2 3" key="1">
    <citation type="submission" date="2020-04" db="EMBL/GenBank/DDBJ databases">
        <title>Perkinsus olseni comparative genomics.</title>
        <authorList>
            <person name="Bogema D.R."/>
        </authorList>
    </citation>
    <scope>NUCLEOTIDE SEQUENCE [LARGE SCALE GENOMIC DNA]</scope>
    <source>
        <strain evidence="2">ATCC PRA-205</strain>
    </source>
</reference>
<evidence type="ECO:0000313" key="3">
    <source>
        <dbReference type="Proteomes" id="UP000574390"/>
    </source>
</evidence>
<comment type="caution">
    <text evidence="2">The sequence shown here is derived from an EMBL/GenBank/DDBJ whole genome shotgun (WGS) entry which is preliminary data.</text>
</comment>
<dbReference type="Proteomes" id="UP000574390">
    <property type="component" value="Unassembled WGS sequence"/>
</dbReference>
<feature type="region of interest" description="Disordered" evidence="1">
    <location>
        <begin position="146"/>
        <end position="165"/>
    </location>
</feature>
<accession>A0A7J6UC15</accession>
<evidence type="ECO:0000256" key="1">
    <source>
        <dbReference type="SAM" id="MobiDB-lite"/>
    </source>
</evidence>
<name>A0A7J6UC15_PEROL</name>
<organism evidence="2 3">
    <name type="scientific">Perkinsus olseni</name>
    <name type="common">Perkinsus atlanticus</name>
    <dbReference type="NCBI Taxonomy" id="32597"/>
    <lineage>
        <taxon>Eukaryota</taxon>
        <taxon>Sar</taxon>
        <taxon>Alveolata</taxon>
        <taxon>Perkinsozoa</taxon>
        <taxon>Perkinsea</taxon>
        <taxon>Perkinsida</taxon>
        <taxon>Perkinsidae</taxon>
        <taxon>Perkinsus</taxon>
    </lineage>
</organism>
<gene>
    <name evidence="2" type="ORF">FOZ62_016955</name>
</gene>
<feature type="non-terminal residue" evidence="2">
    <location>
        <position position="165"/>
    </location>
</feature>
<dbReference type="EMBL" id="JABANM010001227">
    <property type="protein sequence ID" value="KAF4754648.1"/>
    <property type="molecule type" value="Genomic_DNA"/>
</dbReference>
<dbReference type="AlphaFoldDB" id="A0A7J6UC15"/>